<accession>A0ABS0LR93</accession>
<feature type="transmembrane region" description="Helical" evidence="1">
    <location>
        <begin position="194"/>
        <end position="221"/>
    </location>
</feature>
<dbReference type="PANTHER" id="PTHR30221">
    <property type="entry name" value="SMALL-CONDUCTANCE MECHANOSENSITIVE CHANNEL"/>
    <property type="match status" value="1"/>
</dbReference>
<dbReference type="NCBIfam" id="NF033912">
    <property type="entry name" value="msc"/>
    <property type="match status" value="1"/>
</dbReference>
<keyword evidence="1" id="KW-1133">Transmembrane helix</keyword>
<dbReference type="Gene3D" id="1.10.287.1260">
    <property type="match status" value="1"/>
</dbReference>
<reference evidence="2 3" key="1">
    <citation type="submission" date="2020-07" db="EMBL/GenBank/DDBJ databases">
        <title>Facklamia lactis sp. nov., isolated from raw milk.</title>
        <authorList>
            <person name="Doll E.V."/>
            <person name="Huptas C."/>
            <person name="Staib L."/>
            <person name="Wenning M."/>
            <person name="Scherer S."/>
        </authorList>
    </citation>
    <scope>NUCLEOTIDE SEQUENCE [LARGE SCALE GENOMIC DNA]</scope>
    <source>
        <strain evidence="2 3">DSM 111018</strain>
    </source>
</reference>
<dbReference type="Pfam" id="PF05552">
    <property type="entry name" value="MS_channel_1st_1"/>
    <property type="match status" value="3"/>
</dbReference>
<dbReference type="InterPro" id="IPR008910">
    <property type="entry name" value="MSC_TM_helix"/>
</dbReference>
<proteinExistence type="predicted"/>
<evidence type="ECO:0000313" key="2">
    <source>
        <dbReference type="EMBL" id="MBG9986477.1"/>
    </source>
</evidence>
<keyword evidence="1" id="KW-0812">Transmembrane</keyword>
<feature type="transmembrane region" description="Helical" evidence="1">
    <location>
        <begin position="164"/>
        <end position="182"/>
    </location>
</feature>
<feature type="transmembrane region" description="Helical" evidence="1">
    <location>
        <begin position="258"/>
        <end position="279"/>
    </location>
</feature>
<name>A0ABS0LR93_9LACT</name>
<dbReference type="RefSeq" id="WP_197115393.1">
    <property type="nucleotide sequence ID" value="NZ_JACBXQ010000003.1"/>
</dbReference>
<gene>
    <name evidence="2" type="ORF">HZY91_06160</name>
</gene>
<feature type="transmembrane region" description="Helical" evidence="1">
    <location>
        <begin position="354"/>
        <end position="376"/>
    </location>
</feature>
<dbReference type="EMBL" id="JACBXQ010000003">
    <property type="protein sequence ID" value="MBG9986477.1"/>
    <property type="molecule type" value="Genomic_DNA"/>
</dbReference>
<dbReference type="PANTHER" id="PTHR30221:SF1">
    <property type="entry name" value="SMALL-CONDUCTANCE MECHANOSENSITIVE CHANNEL"/>
    <property type="match status" value="1"/>
</dbReference>
<protein>
    <submittedName>
        <fullName evidence="2">Mechanosensitive ion channel</fullName>
    </submittedName>
</protein>
<dbReference type="InterPro" id="IPR045275">
    <property type="entry name" value="MscS_archaea/bacteria_type"/>
</dbReference>
<dbReference type="Proteomes" id="UP000721415">
    <property type="component" value="Unassembled WGS sequence"/>
</dbReference>
<feature type="transmembrane region" description="Helical" evidence="1">
    <location>
        <begin position="299"/>
        <end position="319"/>
    </location>
</feature>
<keyword evidence="3" id="KW-1185">Reference proteome</keyword>
<sequence>MDFNSLVGSISGMVGSVLLLIAALILAHFAKKYVIKGLEGIDFDLKLQKWGLARTDEESIAFVETIGTLLYFIIVLFFVPFILNGLGLSGVVDPISNMFSKFFAFIPNIVAAGLILFIGNLFCKFIKQLVQNLLEGFNIDKWYSKLTGQIGQVDNVNEAKFAEVLSTVVYVLIFIPILTVALETLGIRTISEPIVGVLNSVMSAIPNIIVAVILVFVGGFISKLLGDLVESLLKTSGIDQYSKYLNFKGESKIQISNVVAQVAKALLMIFFIVEAVSVLNLEVLNSIGTSIISYIPDVISAALILAVGVIGGNVLASFLKEVSGSKLFGEFVRYAIIILAIFMTLDQLQFAPTIVNAAFIIILSAVAIAFAIAVGLGGREFASRQLNNLEQTIDQEVEAGSNEEHHGY</sequence>
<evidence type="ECO:0000256" key="1">
    <source>
        <dbReference type="SAM" id="Phobius"/>
    </source>
</evidence>
<comment type="caution">
    <text evidence="2">The sequence shown here is derived from an EMBL/GenBank/DDBJ whole genome shotgun (WGS) entry which is preliminary data.</text>
</comment>
<feature type="transmembrane region" description="Helical" evidence="1">
    <location>
        <begin position="102"/>
        <end position="123"/>
    </location>
</feature>
<evidence type="ECO:0000313" key="3">
    <source>
        <dbReference type="Proteomes" id="UP000721415"/>
    </source>
</evidence>
<feature type="transmembrane region" description="Helical" evidence="1">
    <location>
        <begin position="59"/>
        <end position="82"/>
    </location>
</feature>
<feature type="transmembrane region" description="Helical" evidence="1">
    <location>
        <begin position="331"/>
        <end position="348"/>
    </location>
</feature>
<keyword evidence="1" id="KW-0472">Membrane</keyword>
<organism evidence="2 3">
    <name type="scientific">Facklamia lactis</name>
    <dbReference type="NCBI Taxonomy" id="2749967"/>
    <lineage>
        <taxon>Bacteria</taxon>
        <taxon>Bacillati</taxon>
        <taxon>Bacillota</taxon>
        <taxon>Bacilli</taxon>
        <taxon>Lactobacillales</taxon>
        <taxon>Aerococcaceae</taxon>
        <taxon>Facklamia</taxon>
    </lineage>
</organism>
<feature type="transmembrane region" description="Helical" evidence="1">
    <location>
        <begin position="6"/>
        <end position="27"/>
    </location>
</feature>